<sequence>MSNKPEDVFKQYSCVNCQDLIKAMGIQCVECHNGNLTLCVECFSLGAELGDHKPDHSYRFVSSRLEIPDEKEFAKDVPLVPTVSSGHATRRGGSTSRSTTPKTPGWSLEEEFTLLKNVESLGYGNWKSISKAMKPRTPKEVKEKYKSRYVLGLIGKQTWSTPHCKGITDHIDETPLYQRLLNLPPFEMTSELKAKLGYDPIPEENDNESDDETEKTTLMEPIEFNADDTEDQTHSKLELVRGLCDRVKEKEKNKQLLKDHQILRAIHAAERSLTTRLTEITELEGTVSVKQHVDEHKIIMKQTLRPFIKNYPLDELNKLLKYLLREKVLALQKKVKELCEQRKKLKEGNSSSETISVNQQEQNLNKRKIEVITLDDDDETPSETTKEQVEEGVSGKPKEGLNGGKKMLANVIIKEKAQFPVNSDRLETKGMIELISTY</sequence>
<proteinExistence type="predicted"/>
<evidence type="ECO:0000256" key="2">
    <source>
        <dbReference type="ARBA" id="ARBA00022723"/>
    </source>
</evidence>
<dbReference type="InterPro" id="IPR043145">
    <property type="entry name" value="Znf_ZZ_sf"/>
</dbReference>
<dbReference type="Gene3D" id="1.10.10.60">
    <property type="entry name" value="Homeodomain-like"/>
    <property type="match status" value="1"/>
</dbReference>
<dbReference type="SUPFAM" id="SSF57850">
    <property type="entry name" value="RING/U-box"/>
    <property type="match status" value="1"/>
</dbReference>
<evidence type="ECO:0000259" key="8">
    <source>
        <dbReference type="PROSITE" id="PS50135"/>
    </source>
</evidence>
<keyword evidence="4" id="KW-0862">Zinc</keyword>
<dbReference type="InterPro" id="IPR017884">
    <property type="entry name" value="SANT_dom"/>
</dbReference>
<feature type="domain" description="Myb-like" evidence="7">
    <location>
        <begin position="106"/>
        <end position="149"/>
    </location>
</feature>
<feature type="compositionally biased region" description="Low complexity" evidence="6">
    <location>
        <begin position="84"/>
        <end position="100"/>
    </location>
</feature>
<evidence type="ECO:0000256" key="5">
    <source>
        <dbReference type="PROSITE-ProRule" id="PRU00228"/>
    </source>
</evidence>
<keyword evidence="2" id="KW-0479">Metal-binding</keyword>
<feature type="region of interest" description="Disordered" evidence="6">
    <location>
        <begin position="82"/>
        <end position="104"/>
    </location>
</feature>
<dbReference type="InterPro" id="IPR001005">
    <property type="entry name" value="SANT/Myb"/>
</dbReference>
<dbReference type="SMART" id="SM00717">
    <property type="entry name" value="SANT"/>
    <property type="match status" value="1"/>
</dbReference>
<dbReference type="CDD" id="cd02335">
    <property type="entry name" value="ZZ_ADA2"/>
    <property type="match status" value="1"/>
</dbReference>
<keyword evidence="12" id="KW-1185">Reference proteome</keyword>
<reference evidence="11 12" key="1">
    <citation type="submission" date="2024-08" db="EMBL/GenBank/DDBJ databases">
        <authorList>
            <person name="Cucini C."/>
            <person name="Frati F."/>
        </authorList>
    </citation>
    <scope>NUCLEOTIDE SEQUENCE [LARGE SCALE GENOMIC DNA]</scope>
</reference>
<evidence type="ECO:0000259" key="9">
    <source>
        <dbReference type="PROSITE" id="PS51293"/>
    </source>
</evidence>
<dbReference type="PROSITE" id="PS51294">
    <property type="entry name" value="HTH_MYB"/>
    <property type="match status" value="1"/>
</dbReference>
<dbReference type="Proteomes" id="UP001642540">
    <property type="component" value="Unassembled WGS sequence"/>
</dbReference>
<dbReference type="InterPro" id="IPR041983">
    <property type="entry name" value="ADA2-like_ZZ"/>
</dbReference>
<keyword evidence="3 5" id="KW-0863">Zinc-finger</keyword>
<evidence type="ECO:0000256" key="1">
    <source>
        <dbReference type="ARBA" id="ARBA00004123"/>
    </source>
</evidence>
<dbReference type="InterPro" id="IPR009057">
    <property type="entry name" value="Homeodomain-like_sf"/>
</dbReference>
<evidence type="ECO:0000256" key="3">
    <source>
        <dbReference type="ARBA" id="ARBA00022771"/>
    </source>
</evidence>
<evidence type="ECO:0000256" key="6">
    <source>
        <dbReference type="SAM" id="MobiDB-lite"/>
    </source>
</evidence>
<evidence type="ECO:0000259" key="7">
    <source>
        <dbReference type="PROSITE" id="PS50090"/>
    </source>
</evidence>
<feature type="domain" description="ZZ-type" evidence="8">
    <location>
        <begin position="9"/>
        <end position="66"/>
    </location>
</feature>
<gene>
    <name evidence="11" type="ORF">ODALV1_LOCUS18859</name>
</gene>
<dbReference type="PANTHER" id="PTHR12374:SF63">
    <property type="entry name" value="TRANSCRIPTIONAL ADAPTER 2-BETA"/>
    <property type="match status" value="1"/>
</dbReference>
<evidence type="ECO:0000313" key="12">
    <source>
        <dbReference type="Proteomes" id="UP001642540"/>
    </source>
</evidence>
<feature type="domain" description="SANT" evidence="9">
    <location>
        <begin position="101"/>
        <end position="153"/>
    </location>
</feature>
<feature type="domain" description="HTH myb-type" evidence="10">
    <location>
        <begin position="106"/>
        <end position="153"/>
    </location>
</feature>
<dbReference type="Pfam" id="PF00249">
    <property type="entry name" value="Myb_DNA-binding"/>
    <property type="match status" value="1"/>
</dbReference>
<dbReference type="InterPro" id="IPR017930">
    <property type="entry name" value="Myb_dom"/>
</dbReference>
<feature type="region of interest" description="Disordered" evidence="6">
    <location>
        <begin position="371"/>
        <end position="402"/>
    </location>
</feature>
<organism evidence="11 12">
    <name type="scientific">Orchesella dallaii</name>
    <dbReference type="NCBI Taxonomy" id="48710"/>
    <lineage>
        <taxon>Eukaryota</taxon>
        <taxon>Metazoa</taxon>
        <taxon>Ecdysozoa</taxon>
        <taxon>Arthropoda</taxon>
        <taxon>Hexapoda</taxon>
        <taxon>Collembola</taxon>
        <taxon>Entomobryomorpha</taxon>
        <taxon>Entomobryoidea</taxon>
        <taxon>Orchesellidae</taxon>
        <taxon>Orchesellinae</taxon>
        <taxon>Orchesella</taxon>
    </lineage>
</organism>
<evidence type="ECO:0000313" key="11">
    <source>
        <dbReference type="EMBL" id="CAL8120117.1"/>
    </source>
</evidence>
<comment type="caution">
    <text evidence="11">The sequence shown here is derived from an EMBL/GenBank/DDBJ whole genome shotgun (WGS) entry which is preliminary data.</text>
</comment>
<name>A0ABP1R8L9_9HEXA</name>
<dbReference type="PROSITE" id="PS51293">
    <property type="entry name" value="SANT"/>
    <property type="match status" value="1"/>
</dbReference>
<dbReference type="CDD" id="cd00167">
    <property type="entry name" value="SANT"/>
    <property type="match status" value="1"/>
</dbReference>
<dbReference type="Gene3D" id="3.30.60.90">
    <property type="match status" value="1"/>
</dbReference>
<accession>A0ABP1R8L9</accession>
<evidence type="ECO:0000259" key="10">
    <source>
        <dbReference type="PROSITE" id="PS51294"/>
    </source>
</evidence>
<dbReference type="PROSITE" id="PS50090">
    <property type="entry name" value="MYB_LIKE"/>
    <property type="match status" value="1"/>
</dbReference>
<dbReference type="EMBL" id="CAXLJM020000062">
    <property type="protein sequence ID" value="CAL8120117.1"/>
    <property type="molecule type" value="Genomic_DNA"/>
</dbReference>
<dbReference type="PROSITE" id="PS50135">
    <property type="entry name" value="ZF_ZZ_2"/>
    <property type="match status" value="1"/>
</dbReference>
<dbReference type="Pfam" id="PF25299">
    <property type="entry name" value="ZZ_ADA2"/>
    <property type="match status" value="1"/>
</dbReference>
<evidence type="ECO:0000256" key="4">
    <source>
        <dbReference type="ARBA" id="ARBA00022833"/>
    </source>
</evidence>
<comment type="subcellular location">
    <subcellularLocation>
        <location evidence="1">Nucleus</location>
    </subcellularLocation>
</comment>
<dbReference type="PANTHER" id="PTHR12374">
    <property type="entry name" value="TRANSCRIPTIONAL ADAPTOR 2 ADA2 -RELATED"/>
    <property type="match status" value="1"/>
</dbReference>
<protein>
    <submittedName>
        <fullName evidence="11">Uncharacterized protein</fullName>
    </submittedName>
</protein>
<dbReference type="InterPro" id="IPR000433">
    <property type="entry name" value="Znf_ZZ"/>
</dbReference>
<dbReference type="SUPFAM" id="SSF46689">
    <property type="entry name" value="Homeodomain-like"/>
    <property type="match status" value="1"/>
</dbReference>